<reference evidence="5 6" key="1">
    <citation type="submission" date="2018-07" db="EMBL/GenBank/DDBJ databases">
        <title>Corallincola holothuriorum sp. nov., a new facultative anaerobe isolated from sea cucumber Apostichopus japonicus.</title>
        <authorList>
            <person name="Xia H."/>
        </authorList>
    </citation>
    <scope>NUCLEOTIDE SEQUENCE [LARGE SCALE GENOMIC DNA]</scope>
    <source>
        <strain evidence="5 6">C4</strain>
    </source>
</reference>
<dbReference type="GO" id="GO:0005048">
    <property type="term" value="F:signal sequence binding"/>
    <property type="evidence" value="ECO:0007669"/>
    <property type="project" value="UniProtKB-UniRule"/>
</dbReference>
<protein>
    <recommendedName>
        <fullName evidence="4">Chaperone NapD</fullName>
    </recommendedName>
    <alternativeName>
        <fullName evidence="4">NapA signal peptide-binding chaperone NapD</fullName>
    </alternativeName>
</protein>
<dbReference type="GO" id="GO:0005737">
    <property type="term" value="C:cytoplasm"/>
    <property type="evidence" value="ECO:0007669"/>
    <property type="project" value="UniProtKB-SubCell"/>
</dbReference>
<comment type="caution">
    <text evidence="5">The sequence shown here is derived from an EMBL/GenBank/DDBJ whole genome shotgun (WGS) entry which is preliminary data.</text>
</comment>
<proteinExistence type="inferred from homology"/>
<evidence type="ECO:0000256" key="2">
    <source>
        <dbReference type="ARBA" id="ARBA00022490"/>
    </source>
</evidence>
<evidence type="ECO:0000256" key="4">
    <source>
        <dbReference type="HAMAP-Rule" id="MF_02200"/>
    </source>
</evidence>
<evidence type="ECO:0000313" key="5">
    <source>
        <dbReference type="EMBL" id="RCU51686.1"/>
    </source>
</evidence>
<comment type="function">
    <text evidence="4">Chaperone for NapA, the catalytic subunit of the periplasmic nitrate reductase. It binds directly and specifically to the twin-arginine signal peptide of NapA, preventing premature interaction with the Tat translocase and premature export.</text>
</comment>
<dbReference type="Gene3D" id="3.30.70.920">
    <property type="match status" value="1"/>
</dbReference>
<comment type="subunit">
    <text evidence="4">Interacts with the cytoplasmic NapA precursor.</text>
</comment>
<dbReference type="GO" id="GO:0051224">
    <property type="term" value="P:negative regulation of protein transport"/>
    <property type="evidence" value="ECO:0007669"/>
    <property type="project" value="UniProtKB-UniRule"/>
</dbReference>
<dbReference type="PANTHER" id="PTHR38603">
    <property type="entry name" value="CHAPERONE NAPD"/>
    <property type="match status" value="1"/>
</dbReference>
<dbReference type="EMBL" id="QPID01000002">
    <property type="protein sequence ID" value="RCU51686.1"/>
    <property type="molecule type" value="Genomic_DNA"/>
</dbReference>
<dbReference type="InterPro" id="IPR005623">
    <property type="entry name" value="Chaperone_NapD_NO3_reduct"/>
</dbReference>
<dbReference type="HAMAP" id="MF_02200">
    <property type="entry name" value="NapD"/>
    <property type="match status" value="1"/>
</dbReference>
<keyword evidence="3 4" id="KW-0143">Chaperone</keyword>
<name>A0A368NNF2_9GAMM</name>
<keyword evidence="6" id="KW-1185">Reference proteome</keyword>
<dbReference type="OrthoDB" id="5770785at2"/>
<dbReference type="PANTHER" id="PTHR38603:SF1">
    <property type="entry name" value="CHAPERONE NAPD"/>
    <property type="match status" value="1"/>
</dbReference>
<keyword evidence="2 4" id="KW-0963">Cytoplasm</keyword>
<comment type="subcellular location">
    <subcellularLocation>
        <location evidence="1 4">Cytoplasm</location>
    </subcellularLocation>
</comment>
<gene>
    <name evidence="4" type="primary">napD</name>
    <name evidence="5" type="ORF">DU002_04230</name>
</gene>
<dbReference type="Pfam" id="PF03927">
    <property type="entry name" value="NapD"/>
    <property type="match status" value="1"/>
</dbReference>
<dbReference type="Proteomes" id="UP000252558">
    <property type="component" value="Unassembled WGS sequence"/>
</dbReference>
<dbReference type="AlphaFoldDB" id="A0A368NNF2"/>
<dbReference type="RefSeq" id="WP_114337115.1">
    <property type="nucleotide sequence ID" value="NZ_QPID01000002.1"/>
</dbReference>
<evidence type="ECO:0000313" key="6">
    <source>
        <dbReference type="Proteomes" id="UP000252558"/>
    </source>
</evidence>
<accession>A0A368NNF2</accession>
<sequence>MSEPDIVHISSLVVHFKPEFLTPISAALTNIHGLEIQGHNDTGKMVVTLETATEHPVLDAIRDINELPGVLNTSLVFHQIDDASAQEESLPVTVNVGEEAL</sequence>
<evidence type="ECO:0000256" key="1">
    <source>
        <dbReference type="ARBA" id="ARBA00004496"/>
    </source>
</evidence>
<comment type="similarity">
    <text evidence="4">Belongs to the NapD family.</text>
</comment>
<organism evidence="5 6">
    <name type="scientific">Corallincola holothuriorum</name>
    <dbReference type="NCBI Taxonomy" id="2282215"/>
    <lineage>
        <taxon>Bacteria</taxon>
        <taxon>Pseudomonadati</taxon>
        <taxon>Pseudomonadota</taxon>
        <taxon>Gammaproteobacteria</taxon>
        <taxon>Alteromonadales</taxon>
        <taxon>Psychromonadaceae</taxon>
        <taxon>Corallincola</taxon>
    </lineage>
</organism>
<evidence type="ECO:0000256" key="3">
    <source>
        <dbReference type="ARBA" id="ARBA00023186"/>
    </source>
</evidence>